<comment type="caution">
    <text evidence="2">The sequence shown here is derived from an EMBL/GenBank/DDBJ whole genome shotgun (WGS) entry which is preliminary data.</text>
</comment>
<gene>
    <name evidence="2" type="ORF">CYNAS_LOCUS13999</name>
</gene>
<keyword evidence="3" id="KW-1185">Reference proteome</keyword>
<sequence length="114" mass="13358">MLFNFIKKSGETSSGSHEKKKNKRMFWQSFVQDLFNANDLVWQCFLSGLVTNSRMWVFFADTLVWELSPICDGLVNLLFDGKLRRPFWSKRKNGCQTTEQPTRSIFKTATSRNH</sequence>
<evidence type="ECO:0000313" key="2">
    <source>
        <dbReference type="EMBL" id="CAJ0602016.1"/>
    </source>
</evidence>
<evidence type="ECO:0000259" key="1">
    <source>
        <dbReference type="Pfam" id="PF10328"/>
    </source>
</evidence>
<feature type="domain" description="7TM GPCR serpentine receptor class x (Srx)" evidence="1">
    <location>
        <begin position="7"/>
        <end position="79"/>
    </location>
</feature>
<dbReference type="AlphaFoldDB" id="A0AA36M878"/>
<evidence type="ECO:0000313" key="3">
    <source>
        <dbReference type="Proteomes" id="UP001176961"/>
    </source>
</evidence>
<dbReference type="InterPro" id="IPR019430">
    <property type="entry name" value="7TM_GPCR_serpentine_rcpt_Srx"/>
</dbReference>
<dbReference type="EMBL" id="CATQJL010000305">
    <property type="protein sequence ID" value="CAJ0602016.1"/>
    <property type="molecule type" value="Genomic_DNA"/>
</dbReference>
<dbReference type="Proteomes" id="UP001176961">
    <property type="component" value="Unassembled WGS sequence"/>
</dbReference>
<dbReference type="Pfam" id="PF10328">
    <property type="entry name" value="7TM_GPCR_Srx"/>
    <property type="match status" value="1"/>
</dbReference>
<proteinExistence type="predicted"/>
<dbReference type="PANTHER" id="PTHR23013:SF27">
    <property type="entry name" value="G-PROTEIN COUPLED RECEPTORS FAMILY 1 PROFILE DOMAIN-CONTAINING PROTEIN"/>
    <property type="match status" value="1"/>
</dbReference>
<name>A0AA36M878_CYLNA</name>
<dbReference type="PANTHER" id="PTHR23013">
    <property type="entry name" value="SERPENTINE RECEPTOR"/>
    <property type="match status" value="1"/>
</dbReference>
<organism evidence="2 3">
    <name type="scientific">Cylicocyclus nassatus</name>
    <name type="common">Nematode worm</name>
    <dbReference type="NCBI Taxonomy" id="53992"/>
    <lineage>
        <taxon>Eukaryota</taxon>
        <taxon>Metazoa</taxon>
        <taxon>Ecdysozoa</taxon>
        <taxon>Nematoda</taxon>
        <taxon>Chromadorea</taxon>
        <taxon>Rhabditida</taxon>
        <taxon>Rhabditina</taxon>
        <taxon>Rhabditomorpha</taxon>
        <taxon>Strongyloidea</taxon>
        <taxon>Strongylidae</taxon>
        <taxon>Cylicocyclus</taxon>
    </lineage>
</organism>
<protein>
    <recommendedName>
        <fullName evidence="1">7TM GPCR serpentine receptor class x (Srx) domain-containing protein</fullName>
    </recommendedName>
</protein>
<reference evidence="2" key="1">
    <citation type="submission" date="2023-07" db="EMBL/GenBank/DDBJ databases">
        <authorList>
            <consortium name="CYATHOMIX"/>
        </authorList>
    </citation>
    <scope>NUCLEOTIDE SEQUENCE</scope>
    <source>
        <strain evidence="2">N/A</strain>
    </source>
</reference>
<accession>A0AA36M878</accession>